<feature type="domain" description="Response regulatory" evidence="6">
    <location>
        <begin position="21"/>
        <end position="133"/>
    </location>
</feature>
<evidence type="ECO:0000259" key="5">
    <source>
        <dbReference type="PROSITE" id="PS50043"/>
    </source>
</evidence>
<proteinExistence type="predicted"/>
<protein>
    <submittedName>
        <fullName evidence="7">LuxR C-terminal-related transcriptional regulator</fullName>
    </submittedName>
</protein>
<organism evidence="7 8">
    <name type="scientific">Qipengyuania profundimaris</name>
    <dbReference type="NCBI Taxonomy" id="3067652"/>
    <lineage>
        <taxon>Bacteria</taxon>
        <taxon>Pseudomonadati</taxon>
        <taxon>Pseudomonadota</taxon>
        <taxon>Alphaproteobacteria</taxon>
        <taxon>Sphingomonadales</taxon>
        <taxon>Erythrobacteraceae</taxon>
        <taxon>Qipengyuania</taxon>
    </lineage>
</organism>
<dbReference type="InterPro" id="IPR000792">
    <property type="entry name" value="Tscrpt_reg_LuxR_C"/>
</dbReference>
<dbReference type="SUPFAM" id="SSF52172">
    <property type="entry name" value="CheY-like"/>
    <property type="match status" value="1"/>
</dbReference>
<keyword evidence="3" id="KW-0804">Transcription</keyword>
<feature type="domain" description="HTH luxR-type" evidence="5">
    <location>
        <begin position="149"/>
        <end position="214"/>
    </location>
</feature>
<keyword evidence="1" id="KW-0805">Transcription regulation</keyword>
<dbReference type="PANTHER" id="PTHR44688">
    <property type="entry name" value="DNA-BINDING TRANSCRIPTIONAL ACTIVATOR DEVR_DOSR"/>
    <property type="match status" value="1"/>
</dbReference>
<keyword evidence="2" id="KW-0238">DNA-binding</keyword>
<sequence>MKTRSSLEARAKAQQNGAVMKAHVIDPDIGRRGKLARRFFELGHHAEVFESPEEFLRFGPEFGYVFAYDNSTEHSAADSSPGASVCDSGLPVVMYSDDPDLERVVKAMVAGALDYLRWPIDGEKVDQLIADVTARENIRAREEGIRKDARAKIDLLSKRERETLALITRGLGNKAIAQELSISHRTVEIHRSNAFEKINAASTADAVRIGVHAGLDRD</sequence>
<dbReference type="SUPFAM" id="SSF46894">
    <property type="entry name" value="C-terminal effector domain of the bipartite response regulators"/>
    <property type="match status" value="1"/>
</dbReference>
<evidence type="ECO:0000313" key="8">
    <source>
        <dbReference type="Proteomes" id="UP001240639"/>
    </source>
</evidence>
<dbReference type="EMBL" id="JAVAIM010000001">
    <property type="protein sequence ID" value="MDP4575791.1"/>
    <property type="molecule type" value="Genomic_DNA"/>
</dbReference>
<dbReference type="InterPro" id="IPR011006">
    <property type="entry name" value="CheY-like_superfamily"/>
</dbReference>
<evidence type="ECO:0000256" key="2">
    <source>
        <dbReference type="ARBA" id="ARBA00023125"/>
    </source>
</evidence>
<gene>
    <name evidence="7" type="ORF">Q9K02_11625</name>
</gene>
<dbReference type="InterPro" id="IPR016032">
    <property type="entry name" value="Sig_transdc_resp-reg_C-effctor"/>
</dbReference>
<comment type="caution">
    <text evidence="4">Lacks conserved residue(s) required for the propagation of feature annotation.</text>
</comment>
<evidence type="ECO:0000256" key="1">
    <source>
        <dbReference type="ARBA" id="ARBA00023015"/>
    </source>
</evidence>
<dbReference type="PROSITE" id="PS00622">
    <property type="entry name" value="HTH_LUXR_1"/>
    <property type="match status" value="1"/>
</dbReference>
<dbReference type="RefSeq" id="WP_305933039.1">
    <property type="nucleotide sequence ID" value="NZ_JAVAIM010000001.1"/>
</dbReference>
<reference evidence="7 8" key="1">
    <citation type="submission" date="2023-08" db="EMBL/GenBank/DDBJ databases">
        <title>genomic of G39.</title>
        <authorList>
            <person name="Wang Y."/>
        </authorList>
    </citation>
    <scope>NUCLEOTIDE SEQUENCE [LARGE SCALE GENOMIC DNA]</scope>
    <source>
        <strain evidence="7 8">G39</strain>
    </source>
</reference>
<evidence type="ECO:0000259" key="6">
    <source>
        <dbReference type="PROSITE" id="PS50110"/>
    </source>
</evidence>
<evidence type="ECO:0000256" key="4">
    <source>
        <dbReference type="PROSITE-ProRule" id="PRU00169"/>
    </source>
</evidence>
<dbReference type="InterPro" id="IPR001789">
    <property type="entry name" value="Sig_transdc_resp-reg_receiver"/>
</dbReference>
<dbReference type="InterPro" id="IPR036388">
    <property type="entry name" value="WH-like_DNA-bd_sf"/>
</dbReference>
<dbReference type="Gene3D" id="1.10.10.10">
    <property type="entry name" value="Winged helix-like DNA-binding domain superfamily/Winged helix DNA-binding domain"/>
    <property type="match status" value="1"/>
</dbReference>
<evidence type="ECO:0000313" key="7">
    <source>
        <dbReference type="EMBL" id="MDP4575791.1"/>
    </source>
</evidence>
<evidence type="ECO:0000256" key="3">
    <source>
        <dbReference type="ARBA" id="ARBA00023163"/>
    </source>
</evidence>
<dbReference type="PRINTS" id="PR00038">
    <property type="entry name" value="HTHLUXR"/>
</dbReference>
<dbReference type="Gene3D" id="3.40.50.2300">
    <property type="match status" value="1"/>
</dbReference>
<name>A0ABT9HRL5_9SPHN</name>
<dbReference type="SMART" id="SM00421">
    <property type="entry name" value="HTH_LUXR"/>
    <property type="match status" value="1"/>
</dbReference>
<accession>A0ABT9HRL5</accession>
<dbReference type="Pfam" id="PF00196">
    <property type="entry name" value="GerE"/>
    <property type="match status" value="1"/>
</dbReference>
<comment type="caution">
    <text evidence="7">The sequence shown here is derived from an EMBL/GenBank/DDBJ whole genome shotgun (WGS) entry which is preliminary data.</text>
</comment>
<dbReference type="PANTHER" id="PTHR44688:SF16">
    <property type="entry name" value="DNA-BINDING TRANSCRIPTIONAL ACTIVATOR DEVR_DOSR"/>
    <property type="match status" value="1"/>
</dbReference>
<keyword evidence="8" id="KW-1185">Reference proteome</keyword>
<dbReference type="Proteomes" id="UP001240639">
    <property type="component" value="Unassembled WGS sequence"/>
</dbReference>
<dbReference type="CDD" id="cd06170">
    <property type="entry name" value="LuxR_C_like"/>
    <property type="match status" value="1"/>
</dbReference>
<dbReference type="PROSITE" id="PS50043">
    <property type="entry name" value="HTH_LUXR_2"/>
    <property type="match status" value="1"/>
</dbReference>
<dbReference type="PROSITE" id="PS50110">
    <property type="entry name" value="RESPONSE_REGULATORY"/>
    <property type="match status" value="1"/>
</dbReference>